<feature type="region of interest" description="Disordered" evidence="1">
    <location>
        <begin position="83"/>
        <end position="108"/>
    </location>
</feature>
<protein>
    <submittedName>
        <fullName evidence="2">Uncharacterized protein</fullName>
    </submittedName>
</protein>
<keyword evidence="3" id="KW-1185">Reference proteome</keyword>
<accession>A0ABR0D0J6</accession>
<name>A0ABR0D0J6_9LAMI</name>
<dbReference type="EMBL" id="JAYDYQ010002565">
    <property type="protein sequence ID" value="KAK4482108.1"/>
    <property type="molecule type" value="Genomic_DNA"/>
</dbReference>
<proteinExistence type="predicted"/>
<evidence type="ECO:0000313" key="3">
    <source>
        <dbReference type="Proteomes" id="UP001291926"/>
    </source>
</evidence>
<evidence type="ECO:0000256" key="1">
    <source>
        <dbReference type="SAM" id="MobiDB-lite"/>
    </source>
</evidence>
<dbReference type="Proteomes" id="UP001291926">
    <property type="component" value="Unassembled WGS sequence"/>
</dbReference>
<feature type="compositionally biased region" description="Acidic residues" evidence="1">
    <location>
        <begin position="83"/>
        <end position="94"/>
    </location>
</feature>
<evidence type="ECO:0000313" key="2">
    <source>
        <dbReference type="EMBL" id="KAK4482108.1"/>
    </source>
</evidence>
<comment type="caution">
    <text evidence="2">The sequence shown here is derived from an EMBL/GenBank/DDBJ whole genome shotgun (WGS) entry which is preliminary data.</text>
</comment>
<gene>
    <name evidence="2" type="ORF">RD792_011535</name>
</gene>
<sequence>MWMIKNPIFCLHGAEVSWRSSKQYTNANSTIKVEYLAALDVAIESDPSVSPLECIHTSWIVATPQSHRLRTRSWRLSMEEEAELDPALELDPDEREEKEGTAAQDFCG</sequence>
<organism evidence="2 3">
    <name type="scientific">Penstemon davidsonii</name>
    <dbReference type="NCBI Taxonomy" id="160366"/>
    <lineage>
        <taxon>Eukaryota</taxon>
        <taxon>Viridiplantae</taxon>
        <taxon>Streptophyta</taxon>
        <taxon>Embryophyta</taxon>
        <taxon>Tracheophyta</taxon>
        <taxon>Spermatophyta</taxon>
        <taxon>Magnoliopsida</taxon>
        <taxon>eudicotyledons</taxon>
        <taxon>Gunneridae</taxon>
        <taxon>Pentapetalae</taxon>
        <taxon>asterids</taxon>
        <taxon>lamiids</taxon>
        <taxon>Lamiales</taxon>
        <taxon>Plantaginaceae</taxon>
        <taxon>Cheloneae</taxon>
        <taxon>Penstemon</taxon>
    </lineage>
</organism>
<reference evidence="2 3" key="1">
    <citation type="journal article" date="2023" name="bioRxiv">
        <title>Genome report: Whole genome sequence and annotation of Penstemon davidsonii.</title>
        <authorList>
            <person name="Ostevik K.L."/>
            <person name="Alabady M."/>
            <person name="Zhang M."/>
            <person name="Rausher M.D."/>
        </authorList>
    </citation>
    <scope>NUCLEOTIDE SEQUENCE [LARGE SCALE GENOMIC DNA]</scope>
    <source>
        <strain evidence="2">DNT005</strain>
        <tissue evidence="2">Whole leaf</tissue>
    </source>
</reference>